<reference evidence="3" key="1">
    <citation type="journal article" date="2020" name="Stud. Mycol.">
        <title>101 Dothideomycetes genomes: a test case for predicting lifestyles and emergence of pathogens.</title>
        <authorList>
            <person name="Haridas S."/>
            <person name="Albert R."/>
            <person name="Binder M."/>
            <person name="Bloem J."/>
            <person name="Labutti K."/>
            <person name="Salamov A."/>
            <person name="Andreopoulos B."/>
            <person name="Baker S."/>
            <person name="Barry K."/>
            <person name="Bills G."/>
            <person name="Bluhm B."/>
            <person name="Cannon C."/>
            <person name="Castanera R."/>
            <person name="Culley D."/>
            <person name="Daum C."/>
            <person name="Ezra D."/>
            <person name="Gonzalez J."/>
            <person name="Henrissat B."/>
            <person name="Kuo A."/>
            <person name="Liang C."/>
            <person name="Lipzen A."/>
            <person name="Lutzoni F."/>
            <person name="Magnuson J."/>
            <person name="Mondo S."/>
            <person name="Nolan M."/>
            <person name="Ohm R."/>
            <person name="Pangilinan J."/>
            <person name="Park H.-J."/>
            <person name="Ramirez L."/>
            <person name="Alfaro M."/>
            <person name="Sun H."/>
            <person name="Tritt A."/>
            <person name="Yoshinaga Y."/>
            <person name="Zwiers L.-H."/>
            <person name="Turgeon B."/>
            <person name="Goodwin S."/>
            <person name="Spatafora J."/>
            <person name="Crous P."/>
            <person name="Grigoriev I."/>
        </authorList>
    </citation>
    <scope>NUCLEOTIDE SEQUENCE</scope>
    <source>
        <strain evidence="3">CBS 116005</strain>
    </source>
</reference>
<feature type="compositionally biased region" description="Gly residues" evidence="1">
    <location>
        <begin position="97"/>
        <end position="108"/>
    </location>
</feature>
<feature type="transmembrane region" description="Helical" evidence="2">
    <location>
        <begin position="755"/>
        <end position="775"/>
    </location>
</feature>
<protein>
    <recommendedName>
        <fullName evidence="5">Phosphoribosylaminoimidazole-succinocarboxamide synthase</fullName>
    </recommendedName>
</protein>
<evidence type="ECO:0000313" key="3">
    <source>
        <dbReference type="EMBL" id="KAF2773872.1"/>
    </source>
</evidence>
<dbReference type="PANTHER" id="PTHR37544">
    <property type="entry name" value="SPRAY-RELATED"/>
    <property type="match status" value="1"/>
</dbReference>
<feature type="region of interest" description="Disordered" evidence="1">
    <location>
        <begin position="551"/>
        <end position="584"/>
    </location>
</feature>
<evidence type="ECO:0000256" key="1">
    <source>
        <dbReference type="SAM" id="MobiDB-lite"/>
    </source>
</evidence>
<feature type="transmembrane region" description="Helical" evidence="2">
    <location>
        <begin position="390"/>
        <end position="411"/>
    </location>
</feature>
<dbReference type="PANTHER" id="PTHR37544:SF1">
    <property type="entry name" value="PHOSPHORIBOSYLAMINOIMIDAZOLE-SUCCINOCARBOXAMIDE SYNTHASE"/>
    <property type="match status" value="1"/>
</dbReference>
<dbReference type="AlphaFoldDB" id="A0A6G1LMT5"/>
<feature type="transmembrane region" description="Helical" evidence="2">
    <location>
        <begin position="322"/>
        <end position="343"/>
    </location>
</feature>
<keyword evidence="2" id="KW-0812">Transmembrane</keyword>
<feature type="transmembrane region" description="Helical" evidence="2">
    <location>
        <begin position="646"/>
        <end position="664"/>
    </location>
</feature>
<dbReference type="Pfam" id="PF11915">
    <property type="entry name" value="DUF3433"/>
    <property type="match status" value="2"/>
</dbReference>
<feature type="transmembrane region" description="Helical" evidence="2">
    <location>
        <begin position="592"/>
        <end position="619"/>
    </location>
</feature>
<accession>A0A6G1LMT5</accession>
<organism evidence="3 4">
    <name type="scientific">Teratosphaeria nubilosa</name>
    <dbReference type="NCBI Taxonomy" id="161662"/>
    <lineage>
        <taxon>Eukaryota</taxon>
        <taxon>Fungi</taxon>
        <taxon>Dikarya</taxon>
        <taxon>Ascomycota</taxon>
        <taxon>Pezizomycotina</taxon>
        <taxon>Dothideomycetes</taxon>
        <taxon>Dothideomycetidae</taxon>
        <taxon>Mycosphaerellales</taxon>
        <taxon>Teratosphaeriaceae</taxon>
        <taxon>Teratosphaeria</taxon>
    </lineage>
</organism>
<evidence type="ECO:0000256" key="2">
    <source>
        <dbReference type="SAM" id="Phobius"/>
    </source>
</evidence>
<keyword evidence="4" id="KW-1185">Reference proteome</keyword>
<dbReference type="EMBL" id="ML995809">
    <property type="protein sequence ID" value="KAF2773872.1"/>
    <property type="molecule type" value="Genomic_DNA"/>
</dbReference>
<feature type="region of interest" description="Disordered" evidence="1">
    <location>
        <begin position="1"/>
        <end position="133"/>
    </location>
</feature>
<name>A0A6G1LMT5_9PEZI</name>
<feature type="compositionally biased region" description="Basic and acidic residues" evidence="1">
    <location>
        <begin position="118"/>
        <end position="130"/>
    </location>
</feature>
<evidence type="ECO:0008006" key="5">
    <source>
        <dbReference type="Google" id="ProtNLM"/>
    </source>
</evidence>
<keyword evidence="2" id="KW-0472">Membrane</keyword>
<feature type="transmembrane region" description="Helical" evidence="2">
    <location>
        <begin position="279"/>
        <end position="302"/>
    </location>
</feature>
<feature type="compositionally biased region" description="Low complexity" evidence="1">
    <location>
        <begin position="244"/>
        <end position="254"/>
    </location>
</feature>
<feature type="compositionally biased region" description="Polar residues" evidence="1">
    <location>
        <begin position="18"/>
        <end position="37"/>
    </location>
</feature>
<feature type="compositionally biased region" description="Low complexity" evidence="1">
    <location>
        <begin position="38"/>
        <end position="51"/>
    </location>
</feature>
<feature type="region of interest" description="Disordered" evidence="1">
    <location>
        <begin position="214"/>
        <end position="256"/>
    </location>
</feature>
<dbReference type="Proteomes" id="UP000799436">
    <property type="component" value="Unassembled WGS sequence"/>
</dbReference>
<feature type="compositionally biased region" description="Basic and acidic residues" evidence="1">
    <location>
        <begin position="558"/>
        <end position="573"/>
    </location>
</feature>
<feature type="transmembrane region" description="Helical" evidence="2">
    <location>
        <begin position="431"/>
        <end position="454"/>
    </location>
</feature>
<keyword evidence="2" id="KW-1133">Transmembrane helix</keyword>
<proteinExistence type="predicted"/>
<evidence type="ECO:0000313" key="4">
    <source>
        <dbReference type="Proteomes" id="UP000799436"/>
    </source>
</evidence>
<feature type="compositionally biased region" description="Basic and acidic residues" evidence="1">
    <location>
        <begin position="214"/>
        <end position="240"/>
    </location>
</feature>
<dbReference type="InterPro" id="IPR021840">
    <property type="entry name" value="DUF3433"/>
</dbReference>
<dbReference type="OrthoDB" id="3057599at2759"/>
<feature type="transmembrane region" description="Helical" evidence="2">
    <location>
        <begin position="716"/>
        <end position="743"/>
    </location>
</feature>
<sequence length="864" mass="95284">MPTTETLTPNAPFALRQPNVSQPSIVHSKPSQQSITASEDYYSLSNSGSSTRSDDSVGTARAGSVGGTNVLHRFVTPPERYRTPAQSRDYLPQAAAGAGGTRVVGGGDARGEAEEESEVRKTPMRGEGRRRGSIRHVATASATTAGVLARRGRDGAITPGMDDGPYIRFALDQLTRDEEVRGSRGYGSYSVPGARVFPAAAAGVGAAAIRHGYEHDRRKSSDRYEAVPEQRQARFVDDPPPRNPNRSISRGSNGDAFTPVADSARRLTFVPGTLRPVGLALYLLAILAYIVCLMFCAGWSLTHQGLWAYHAFGDVRYFVFQYLPILLGVILFLWTVQIELALYRIAPFAAMSSSSPWDREVGRALPLTPKGFVLPYFGHFKASGLKMVGLFLLVAWLQIWTVPLLASSFNVHYFGSQSLRTGGWVWIATQGPIWTCIVLYLLLAAAVILLAVWLKLGRRETGLQWDPRSLADLVVLLARSNALNDTDYHAEPAQLGFWRMAGRPQEVFHTYGVSEKAARRYSLQDGQIREKRIRQEPMQMPVRRYSIEREMHGAGADDQQRHSREKMLPRDHSDYDEEGHERRRGGSGLIPWVLQPVFSSLWAIIAIVLLLAFLIVSYLPSAGLARGFRPEMPTAVNRQGFSGANFLYSFVPALLGMLCLLFWLDIEYAWRRLQVYEALARTDNGEVAEKSLLLSYTADLPGFVTASALVNGHWRVAVLSLVTLIAAALPILAAGVFWAQFYVSAQRTEISIHLPAYYALTVFAVLYALAYLLVFPGRRLREASHRLSGNSGTSFADTIDLVHQSRMLDDFAFHSPASKIALVTRLLSATPGAAYSGSEVPRYALADYTGRDGGSYYGVDRVLR</sequence>
<gene>
    <name evidence="3" type="ORF">EJ03DRAFT_304464</name>
</gene>